<keyword evidence="7 13" id="KW-0406">Ion transport</keyword>
<evidence type="ECO:0000256" key="3">
    <source>
        <dbReference type="ARBA" id="ARBA00022547"/>
    </source>
</evidence>
<evidence type="ECO:0000256" key="13">
    <source>
        <dbReference type="HAMAP-Rule" id="MF_01398"/>
    </source>
</evidence>
<keyword evidence="6 13" id="KW-1133">Transmembrane helix</keyword>
<evidence type="ECO:0000256" key="2">
    <source>
        <dbReference type="ARBA" id="ARBA00022448"/>
    </source>
</evidence>
<comment type="subunit">
    <text evidence="13">F-type ATPases have 2 components, F(1) - the catalytic core - and F(0) - the membrane proton channel. F(1) has five subunits: alpha(3), beta(3), gamma(1), delta(1), epsilon(1). F(0) has three main subunits: a(1), b(2) and c(10-14). The alpha and beta chains form an alternating ring which encloses part of the gamma chain. F(1) is attached to F(0) by a central stalk formed by the gamma and epsilon chains, while a peripheral stalk is formed by the delta and b chains.</text>
</comment>
<evidence type="ECO:0000256" key="5">
    <source>
        <dbReference type="ARBA" id="ARBA00022781"/>
    </source>
</evidence>
<comment type="subcellular location">
    <subcellularLocation>
        <location evidence="13">Cell membrane</location>
        <topology evidence="13">Single-pass membrane protein</topology>
    </subcellularLocation>
    <subcellularLocation>
        <location evidence="12">Endomembrane system</location>
        <topology evidence="12">Single-pass membrane protein</topology>
    </subcellularLocation>
</comment>
<evidence type="ECO:0000313" key="15">
    <source>
        <dbReference type="EMBL" id="KFI31938.1"/>
    </source>
</evidence>
<keyword evidence="5 13" id="KW-0375">Hydrogen ion transport</keyword>
<keyword evidence="15" id="KW-0378">Hydrolase</keyword>
<dbReference type="GO" id="GO:0005886">
    <property type="term" value="C:plasma membrane"/>
    <property type="evidence" value="ECO:0007669"/>
    <property type="project" value="UniProtKB-SubCell"/>
</dbReference>
<dbReference type="STRING" id="195105.CN97_05865"/>
<evidence type="ECO:0000256" key="14">
    <source>
        <dbReference type="RuleBase" id="RU003848"/>
    </source>
</evidence>
<dbReference type="PANTHER" id="PTHR33445">
    <property type="entry name" value="ATP SYNTHASE SUBUNIT B', CHLOROPLASTIC"/>
    <property type="match status" value="1"/>
</dbReference>
<dbReference type="GO" id="GO:0016787">
    <property type="term" value="F:hydrolase activity"/>
    <property type="evidence" value="ECO:0007669"/>
    <property type="project" value="UniProtKB-KW"/>
</dbReference>
<keyword evidence="3 13" id="KW-0138">CF(0)</keyword>
<keyword evidence="13" id="KW-1003">Cell membrane</keyword>
<dbReference type="GO" id="GO:0012505">
    <property type="term" value="C:endomembrane system"/>
    <property type="evidence" value="ECO:0007669"/>
    <property type="project" value="UniProtKB-SubCell"/>
</dbReference>
<name>A0A086YCD8_9RHOB</name>
<dbReference type="Proteomes" id="UP000028826">
    <property type="component" value="Unassembled WGS sequence"/>
</dbReference>
<dbReference type="InterPro" id="IPR002146">
    <property type="entry name" value="ATP_synth_b/b'su_bac/chlpt"/>
</dbReference>
<comment type="caution">
    <text evidence="15">The sequence shown here is derived from an EMBL/GenBank/DDBJ whole genome shotgun (WGS) entry which is preliminary data.</text>
</comment>
<reference evidence="15 16" key="1">
    <citation type="submission" date="2014-03" db="EMBL/GenBank/DDBJ databases">
        <title>Genome of Haematobacter massiliensis CCUG 47968.</title>
        <authorList>
            <person name="Wang D."/>
            <person name="Wang G."/>
        </authorList>
    </citation>
    <scope>NUCLEOTIDE SEQUENCE [LARGE SCALE GENOMIC DNA]</scope>
    <source>
        <strain evidence="15 16">CCUG 47968</strain>
    </source>
</reference>
<dbReference type="CDD" id="cd06503">
    <property type="entry name" value="ATP-synt_Fo_b"/>
    <property type="match status" value="1"/>
</dbReference>
<dbReference type="Pfam" id="PF00430">
    <property type="entry name" value="ATP-synt_B"/>
    <property type="match status" value="1"/>
</dbReference>
<gene>
    <name evidence="13" type="primary">atpF</name>
    <name evidence="15" type="ORF">CN97_05865</name>
</gene>
<evidence type="ECO:0000256" key="4">
    <source>
        <dbReference type="ARBA" id="ARBA00022692"/>
    </source>
</evidence>
<accession>A0A086YCD8</accession>
<keyword evidence="2 13" id="KW-0813">Transport</keyword>
<dbReference type="GO" id="GO:0045259">
    <property type="term" value="C:proton-transporting ATP synthase complex"/>
    <property type="evidence" value="ECO:0007669"/>
    <property type="project" value="UniProtKB-KW"/>
</dbReference>
<dbReference type="GO" id="GO:0046961">
    <property type="term" value="F:proton-transporting ATPase activity, rotational mechanism"/>
    <property type="evidence" value="ECO:0007669"/>
    <property type="project" value="TreeGrafter"/>
</dbReference>
<evidence type="ECO:0000256" key="12">
    <source>
        <dbReference type="ARBA" id="ARBA00037847"/>
    </source>
</evidence>
<dbReference type="HAMAP" id="MF_01398">
    <property type="entry name" value="ATP_synth_b_bprime"/>
    <property type="match status" value="1"/>
</dbReference>
<keyword evidence="8 13" id="KW-0472">Membrane</keyword>
<comment type="function">
    <text evidence="10 13">F(1)F(0) ATP synthase produces ATP from ADP in the presence of a proton or sodium gradient. F-type ATPases consist of two structural domains, F(1) containing the extramembraneous catalytic core and F(0) containing the membrane proton channel, linked together by a central stalk and a peripheral stalk. During catalysis, ATP synthesis in the catalytic domain of F(1) is coupled via a rotary mechanism of the central stalk subunits to proton translocation.</text>
</comment>
<keyword evidence="16" id="KW-1185">Reference proteome</keyword>
<proteinExistence type="inferred from homology"/>
<dbReference type="EMBL" id="JGYG01000001">
    <property type="protein sequence ID" value="KFI31938.1"/>
    <property type="molecule type" value="Genomic_DNA"/>
</dbReference>
<comment type="similarity">
    <text evidence="1 13 14">Belongs to the ATPase B chain family.</text>
</comment>
<dbReference type="GO" id="GO:0046933">
    <property type="term" value="F:proton-transporting ATP synthase activity, rotational mechanism"/>
    <property type="evidence" value="ECO:0007669"/>
    <property type="project" value="UniProtKB-UniRule"/>
</dbReference>
<dbReference type="AlphaFoldDB" id="A0A086YCD8"/>
<sequence>MRSIMATTVALTVATPALAASADGFFTFQNTNFTVTLGALVFVAILLWFGVPGKIMGLLDKRASTIKTELAEAKALREEAQKILASYERRQREVQDQAQQIVANAKKEAEAAAAQAKVDLERAVARRLQTAEGQIGVAEAEAVRKVRDEAVAIAVAAAGEVIAKQMTRDEGNDMIDRSLGEVEKRLH</sequence>
<evidence type="ECO:0000313" key="16">
    <source>
        <dbReference type="Proteomes" id="UP000028826"/>
    </source>
</evidence>
<dbReference type="OrthoDB" id="8479836at2"/>
<dbReference type="eggNOG" id="COG0711">
    <property type="taxonomic scope" value="Bacteria"/>
</dbReference>
<evidence type="ECO:0000256" key="10">
    <source>
        <dbReference type="ARBA" id="ARBA00025198"/>
    </source>
</evidence>
<dbReference type="RefSeq" id="WP_035706074.1">
    <property type="nucleotide sequence ID" value="NZ_CAMIFG010000084.1"/>
</dbReference>
<feature type="transmembrane region" description="Helical" evidence="13">
    <location>
        <begin position="35"/>
        <end position="52"/>
    </location>
</feature>
<comment type="function">
    <text evidence="11">Component of the F(0) channel, it forms part of the peripheral stalk, linking F(1) to F(0). The b'-subunit is a diverged and duplicated form of b found in plants and photosynthetic bacteria.</text>
</comment>
<evidence type="ECO:0000256" key="8">
    <source>
        <dbReference type="ARBA" id="ARBA00023136"/>
    </source>
</evidence>
<evidence type="ECO:0000256" key="7">
    <source>
        <dbReference type="ARBA" id="ARBA00023065"/>
    </source>
</evidence>
<dbReference type="InterPro" id="IPR050059">
    <property type="entry name" value="ATP_synthase_B_chain"/>
</dbReference>
<evidence type="ECO:0000256" key="1">
    <source>
        <dbReference type="ARBA" id="ARBA00005513"/>
    </source>
</evidence>
<evidence type="ECO:0000256" key="11">
    <source>
        <dbReference type="ARBA" id="ARBA00025614"/>
    </source>
</evidence>
<keyword evidence="4 13" id="KW-0812">Transmembrane</keyword>
<organism evidence="15 16">
    <name type="scientific">Haematobacter massiliensis</name>
    <dbReference type="NCBI Taxonomy" id="195105"/>
    <lineage>
        <taxon>Bacteria</taxon>
        <taxon>Pseudomonadati</taxon>
        <taxon>Pseudomonadota</taxon>
        <taxon>Alphaproteobacteria</taxon>
        <taxon>Rhodobacterales</taxon>
        <taxon>Paracoccaceae</taxon>
        <taxon>Haematobacter</taxon>
    </lineage>
</organism>
<keyword evidence="9 13" id="KW-0066">ATP synthesis</keyword>
<dbReference type="PANTHER" id="PTHR33445:SF1">
    <property type="entry name" value="ATP SYNTHASE SUBUNIT B"/>
    <property type="match status" value="1"/>
</dbReference>
<evidence type="ECO:0000256" key="9">
    <source>
        <dbReference type="ARBA" id="ARBA00023310"/>
    </source>
</evidence>
<evidence type="ECO:0000256" key="6">
    <source>
        <dbReference type="ARBA" id="ARBA00022989"/>
    </source>
</evidence>
<protein>
    <recommendedName>
        <fullName evidence="13">ATP synthase subunit b</fullName>
    </recommendedName>
    <alternativeName>
        <fullName evidence="13">ATP synthase F(0) sector subunit b</fullName>
    </alternativeName>
    <alternativeName>
        <fullName evidence="13">ATPase subunit I</fullName>
    </alternativeName>
    <alternativeName>
        <fullName evidence="13">F-type ATPase subunit b</fullName>
        <shortName evidence="13">F-ATPase subunit b</shortName>
    </alternativeName>
</protein>